<evidence type="ECO:0000256" key="4">
    <source>
        <dbReference type="ARBA" id="ARBA00022692"/>
    </source>
</evidence>
<dbReference type="GO" id="GO:0016020">
    <property type="term" value="C:membrane"/>
    <property type="evidence" value="ECO:0007669"/>
    <property type="project" value="UniProtKB-SubCell"/>
</dbReference>
<dbReference type="PANTHER" id="PTHR48022:SF7">
    <property type="entry name" value="MAJOR FACILITATOR SUPERFAMILY (MFS) PROFILE DOMAIN-CONTAINING PROTEIN-RELATED"/>
    <property type="match status" value="1"/>
</dbReference>
<dbReference type="InterPro" id="IPR050360">
    <property type="entry name" value="MFS_Sugar_Transporters"/>
</dbReference>
<dbReference type="AlphaFoldDB" id="G2QFJ7"/>
<name>G2QFJ7_THET4</name>
<dbReference type="Pfam" id="PF00083">
    <property type="entry name" value="Sugar_tr"/>
    <property type="match status" value="1"/>
</dbReference>
<protein>
    <recommendedName>
        <fullName evidence="11">Major facilitator superfamily (MFS) profile domain-containing protein</fullName>
    </recommendedName>
</protein>
<dbReference type="HOGENOM" id="CLU_001265_30_12_1"/>
<evidence type="ECO:0000256" key="8">
    <source>
        <dbReference type="RuleBase" id="RU003346"/>
    </source>
</evidence>
<dbReference type="VEuPathDB" id="FungiDB:MYCTH_2127456"/>
<dbReference type="CDD" id="cd17356">
    <property type="entry name" value="MFS_HXT"/>
    <property type="match status" value="1"/>
</dbReference>
<dbReference type="GeneID" id="11509904"/>
<feature type="transmembrane region" description="Helical" evidence="10">
    <location>
        <begin position="339"/>
        <end position="360"/>
    </location>
</feature>
<feature type="transmembrane region" description="Helical" evidence="10">
    <location>
        <begin position="93"/>
        <end position="113"/>
    </location>
</feature>
<dbReference type="PRINTS" id="PR00171">
    <property type="entry name" value="SUGRTRNSPORT"/>
</dbReference>
<dbReference type="InterPro" id="IPR020846">
    <property type="entry name" value="MFS_dom"/>
</dbReference>
<evidence type="ECO:0000256" key="2">
    <source>
        <dbReference type="ARBA" id="ARBA00010992"/>
    </source>
</evidence>
<proteinExistence type="inferred from homology"/>
<evidence type="ECO:0000313" key="12">
    <source>
        <dbReference type="EMBL" id="AEO58419.1"/>
    </source>
</evidence>
<dbReference type="OMA" id="VTCVLVY"/>
<feature type="transmembrane region" description="Helical" evidence="10">
    <location>
        <begin position="451"/>
        <end position="469"/>
    </location>
</feature>
<comment type="subcellular location">
    <subcellularLocation>
        <location evidence="1">Membrane</location>
        <topology evidence="1">Multi-pass membrane protein</topology>
    </subcellularLocation>
</comment>
<feature type="transmembrane region" description="Helical" evidence="10">
    <location>
        <begin position="380"/>
        <end position="400"/>
    </location>
</feature>
<dbReference type="eggNOG" id="KOG0254">
    <property type="taxonomic scope" value="Eukaryota"/>
</dbReference>
<evidence type="ECO:0000256" key="6">
    <source>
        <dbReference type="ARBA" id="ARBA00023136"/>
    </source>
</evidence>
<evidence type="ECO:0000256" key="3">
    <source>
        <dbReference type="ARBA" id="ARBA00022448"/>
    </source>
</evidence>
<gene>
    <name evidence="12" type="ORF">MYCTH_2127456</name>
</gene>
<keyword evidence="7" id="KW-0325">Glycoprotein</keyword>
<dbReference type="Proteomes" id="UP000007322">
    <property type="component" value="Chromosome 4"/>
</dbReference>
<organism evidence="12 13">
    <name type="scientific">Thermothelomyces thermophilus (strain ATCC 42464 / BCRC 31852 / DSM 1799)</name>
    <name type="common">Sporotrichum thermophile</name>
    <dbReference type="NCBI Taxonomy" id="573729"/>
    <lineage>
        <taxon>Eukaryota</taxon>
        <taxon>Fungi</taxon>
        <taxon>Dikarya</taxon>
        <taxon>Ascomycota</taxon>
        <taxon>Pezizomycotina</taxon>
        <taxon>Sordariomycetes</taxon>
        <taxon>Sordariomycetidae</taxon>
        <taxon>Sordariales</taxon>
        <taxon>Chaetomiaceae</taxon>
        <taxon>Thermothelomyces</taxon>
    </lineage>
</organism>
<dbReference type="RefSeq" id="XP_003663664.1">
    <property type="nucleotide sequence ID" value="XM_003663616.1"/>
</dbReference>
<dbReference type="OrthoDB" id="4142200at2759"/>
<accession>G2QFJ7</accession>
<keyword evidence="6 10" id="KW-0472">Membrane</keyword>
<dbReference type="PROSITE" id="PS50850">
    <property type="entry name" value="MFS"/>
    <property type="match status" value="1"/>
</dbReference>
<sequence>MSGNGRIYRISALAVLGGALFGFDMSSMSAIISTQPYLCQFNQRGFDKEGRCLGPTSDTQGGVTAAMPGGSLIGALVSGWLSDRCGRKKTIMIGSVFWIAGSVVTCASVNLPMLAVGRFINGFAVGICSAQVPVYITEIAPPTLRGRLVAMQQWAITWGILIMYFICFGCSYVDGAGAFRIPWGLQMLPAICLCVGLSFEPESPRWLFKKGREMEAKDVLAQLHGGGNANSQFVQRELQDIKATVSQEHKHADASWLELFTPSMMNRTLIGVFTQIWSQLTGMNVMMYYITYVFTMAGLSNAGTNEVLIPSSVSFIINVVMTVPALVWMDRWGRRPPLLIGAALMCLWLTITAIMFGVYARDAEPGEFASASESMVVSGPAARVIIAATCLFVASFAPTWGPVSWTYPPELFPLRLRGKAVALATSANWTFNFALAYFVPPAFENITWKTYVIFAVFCAVMFLHVFFFFPETANKTLEEIEQIFDDKRPGAIKYIGTPAWKTYNDRKAMITHELRDSISDSEDGDKAQTNSTEPGARDGIMTATSNEPMPASGNDA</sequence>
<dbReference type="FunFam" id="1.20.1250.20:FF:000026">
    <property type="entry name" value="MFS quinate transporter QutD"/>
    <property type="match status" value="1"/>
</dbReference>
<keyword evidence="4 10" id="KW-0812">Transmembrane</keyword>
<evidence type="ECO:0000256" key="10">
    <source>
        <dbReference type="SAM" id="Phobius"/>
    </source>
</evidence>
<evidence type="ECO:0000259" key="11">
    <source>
        <dbReference type="PROSITE" id="PS50850"/>
    </source>
</evidence>
<dbReference type="PANTHER" id="PTHR48022">
    <property type="entry name" value="PLASTIDIC GLUCOSE TRANSPORTER 4"/>
    <property type="match status" value="1"/>
</dbReference>
<feature type="transmembrane region" description="Helical" evidence="10">
    <location>
        <begin position="420"/>
        <end position="439"/>
    </location>
</feature>
<dbReference type="InterPro" id="IPR003663">
    <property type="entry name" value="Sugar/inositol_transpt"/>
</dbReference>
<evidence type="ECO:0000256" key="7">
    <source>
        <dbReference type="ARBA" id="ARBA00023180"/>
    </source>
</evidence>
<evidence type="ECO:0000256" key="5">
    <source>
        <dbReference type="ARBA" id="ARBA00022989"/>
    </source>
</evidence>
<evidence type="ECO:0000313" key="13">
    <source>
        <dbReference type="Proteomes" id="UP000007322"/>
    </source>
</evidence>
<evidence type="ECO:0000256" key="1">
    <source>
        <dbReference type="ARBA" id="ARBA00004141"/>
    </source>
</evidence>
<feature type="transmembrane region" description="Helical" evidence="10">
    <location>
        <begin position="156"/>
        <end position="175"/>
    </location>
</feature>
<keyword evidence="3 8" id="KW-0813">Transport</keyword>
<keyword evidence="13" id="KW-1185">Reference proteome</keyword>
<dbReference type="Gene3D" id="1.20.1250.20">
    <property type="entry name" value="MFS general substrate transporter like domains"/>
    <property type="match status" value="1"/>
</dbReference>
<dbReference type="NCBIfam" id="TIGR00879">
    <property type="entry name" value="SP"/>
    <property type="match status" value="1"/>
</dbReference>
<feature type="transmembrane region" description="Helical" evidence="10">
    <location>
        <begin position="269"/>
        <end position="295"/>
    </location>
</feature>
<feature type="transmembrane region" description="Helical" evidence="10">
    <location>
        <begin position="307"/>
        <end position="327"/>
    </location>
</feature>
<feature type="domain" description="Major facilitator superfamily (MFS) profile" evidence="11">
    <location>
        <begin position="10"/>
        <end position="473"/>
    </location>
</feature>
<reference evidence="12 13" key="1">
    <citation type="journal article" date="2011" name="Nat. Biotechnol.">
        <title>Comparative genomic analysis of the thermophilic biomass-degrading fungi Myceliophthora thermophila and Thielavia terrestris.</title>
        <authorList>
            <person name="Berka R.M."/>
            <person name="Grigoriev I.V."/>
            <person name="Otillar R."/>
            <person name="Salamov A."/>
            <person name="Grimwood J."/>
            <person name="Reid I."/>
            <person name="Ishmael N."/>
            <person name="John T."/>
            <person name="Darmond C."/>
            <person name="Moisan M.-C."/>
            <person name="Henrissat B."/>
            <person name="Coutinho P.M."/>
            <person name="Lombard V."/>
            <person name="Natvig D.O."/>
            <person name="Lindquist E."/>
            <person name="Schmutz J."/>
            <person name="Lucas S."/>
            <person name="Harris P."/>
            <person name="Powlowski J."/>
            <person name="Bellemare A."/>
            <person name="Taylor D."/>
            <person name="Butler G."/>
            <person name="de Vries R.P."/>
            <person name="Allijn I.E."/>
            <person name="van den Brink J."/>
            <person name="Ushinsky S."/>
            <person name="Storms R."/>
            <person name="Powell A.J."/>
            <person name="Paulsen I.T."/>
            <person name="Elbourne L.D.H."/>
            <person name="Baker S.E."/>
            <person name="Magnuson J."/>
            <person name="LaBoissiere S."/>
            <person name="Clutterbuck A.J."/>
            <person name="Martinez D."/>
            <person name="Wogulis M."/>
            <person name="de Leon A.L."/>
            <person name="Rey M.W."/>
            <person name="Tsang A."/>
        </authorList>
    </citation>
    <scope>NUCLEOTIDE SEQUENCE [LARGE SCALE GENOMIC DNA]</scope>
    <source>
        <strain evidence="13">ATCC 42464 / BCRC 31852 / DSM 1799</strain>
    </source>
</reference>
<comment type="similarity">
    <text evidence="2 8">Belongs to the major facilitator superfamily. Sugar transporter (TC 2.A.1.1) family.</text>
</comment>
<keyword evidence="5 10" id="KW-1133">Transmembrane helix</keyword>
<dbReference type="EMBL" id="CP003005">
    <property type="protein sequence ID" value="AEO58419.1"/>
    <property type="molecule type" value="Genomic_DNA"/>
</dbReference>
<dbReference type="SUPFAM" id="SSF103473">
    <property type="entry name" value="MFS general substrate transporter"/>
    <property type="match status" value="1"/>
</dbReference>
<feature type="transmembrane region" description="Helical" evidence="10">
    <location>
        <begin position="63"/>
        <end position="81"/>
    </location>
</feature>
<dbReference type="InterPro" id="IPR036259">
    <property type="entry name" value="MFS_trans_sf"/>
</dbReference>
<dbReference type="KEGG" id="mtm:MYCTH_2127456"/>
<dbReference type="InterPro" id="IPR005828">
    <property type="entry name" value="MFS_sugar_transport-like"/>
</dbReference>
<evidence type="ECO:0000256" key="9">
    <source>
        <dbReference type="SAM" id="MobiDB-lite"/>
    </source>
</evidence>
<dbReference type="InParanoid" id="G2QFJ7"/>
<dbReference type="GO" id="GO:0005351">
    <property type="term" value="F:carbohydrate:proton symporter activity"/>
    <property type="evidence" value="ECO:0007669"/>
    <property type="project" value="TreeGrafter"/>
</dbReference>
<dbReference type="InterPro" id="IPR005829">
    <property type="entry name" value="Sugar_transporter_CS"/>
</dbReference>
<dbReference type="PROSITE" id="PS00216">
    <property type="entry name" value="SUGAR_TRANSPORT_1"/>
    <property type="match status" value="1"/>
</dbReference>
<dbReference type="PROSITE" id="PS00217">
    <property type="entry name" value="SUGAR_TRANSPORT_2"/>
    <property type="match status" value="1"/>
</dbReference>
<feature type="region of interest" description="Disordered" evidence="9">
    <location>
        <begin position="515"/>
        <end position="556"/>
    </location>
</feature>